<protein>
    <submittedName>
        <fullName evidence="2">Uncharacterized protein</fullName>
    </submittedName>
</protein>
<gene>
    <name evidence="2" type="ORF">KF707C_6890</name>
</gene>
<evidence type="ECO:0000313" key="3">
    <source>
        <dbReference type="Proteomes" id="UP000218554"/>
    </source>
</evidence>
<keyword evidence="3" id="KW-1185">Reference proteome</keyword>
<dbReference type="RefSeq" id="WP_004420436.1">
    <property type="nucleotide sequence ID" value="NZ_AJMR01000047.1"/>
</dbReference>
<dbReference type="AlphaFoldDB" id="A0AAD1BWG0"/>
<keyword evidence="1" id="KW-0732">Signal</keyword>
<evidence type="ECO:0000313" key="2">
    <source>
        <dbReference type="EMBL" id="BAU72377.1"/>
    </source>
</evidence>
<name>A0AAD1BWG0_METFU</name>
<dbReference type="EMBL" id="AP014862">
    <property type="protein sequence ID" value="BAU72377.1"/>
    <property type="molecule type" value="Genomic_DNA"/>
</dbReference>
<dbReference type="Proteomes" id="UP000218554">
    <property type="component" value="Chromosome"/>
</dbReference>
<proteinExistence type="predicted"/>
<feature type="chain" id="PRO_5042287337" evidence="1">
    <location>
        <begin position="19"/>
        <end position="264"/>
    </location>
</feature>
<feature type="signal peptide" evidence="1">
    <location>
        <begin position="1"/>
        <end position="18"/>
    </location>
</feature>
<dbReference type="KEGG" id="pfuw:KF707C_6890"/>
<organism evidence="2 3">
    <name type="scientific">Metapseudomonas furukawaii</name>
    <name type="common">Pseudomonas furukawaii</name>
    <dbReference type="NCBI Taxonomy" id="1149133"/>
    <lineage>
        <taxon>Bacteria</taxon>
        <taxon>Pseudomonadati</taxon>
        <taxon>Pseudomonadota</taxon>
        <taxon>Gammaproteobacteria</taxon>
        <taxon>Pseudomonadales</taxon>
        <taxon>Pseudomonadaceae</taxon>
        <taxon>Metapseudomonas</taxon>
    </lineage>
</organism>
<reference evidence="3" key="1">
    <citation type="submission" date="2015-05" db="EMBL/GenBank/DDBJ databases">
        <title>Draft genome sequencing of a biphenyl-degrading bacterium, Pseudomonas balearica KF707 (=NBRC110670).</title>
        <authorList>
            <person name="Kimura N."/>
            <person name="Hirose J."/>
            <person name="Watanabe T."/>
            <person name="Suenaga H."/>
            <person name="Fujihara H."/>
            <person name="Noguchi M."/>
            <person name="Hashimoto M."/>
            <person name="Shimodaira J."/>
            <person name="Tsuchikane K."/>
            <person name="Hosoyama A."/>
            <person name="Yamazoe A."/>
            <person name="Fujita N."/>
            <person name="Furukawa K."/>
        </authorList>
    </citation>
    <scope>NUCLEOTIDE SEQUENCE [LARGE SCALE GENOMIC DNA]</scope>
    <source>
        <strain evidence="3">DSM 10086 / NBRC 110670 / KF707</strain>
    </source>
</reference>
<sequence length="264" mass="29749">MKRILSILLLTFCTAAQAKSLVDHYAWGGIAYPAETSTAGLPEAIPCITKKAFNGQPMIKCTWLETSREVLIWDAQRQQDVRYVNQISGTCLRGKCRTNTTIVGEWNQDVFFALSIWYRISTSTDGKPVAYRVDTSRQVSYAEAGSLLYQFYLDIGVPDDRLVGTFDGRYEGGYAAWQEQKGSSRNVAHQAAEPAQTEWPDVKSAWCNPRMDDECYINEKRVPIAELGRWLPDVAESNIDQIGGYCETILCFDKDDQPIGYLLQ</sequence>
<accession>A0AAD1BWG0</accession>
<evidence type="ECO:0000256" key="1">
    <source>
        <dbReference type="SAM" id="SignalP"/>
    </source>
</evidence>
<reference evidence="2 3" key="2">
    <citation type="journal article" date="2017" name="Int. J. Syst. Evol. Microbiol.">
        <title>Pseudomonas furukawaii sp. nov., a polychlorinated biphenyl-degrading bacterium isolated from biphenyl-contaminated soil in Japan.</title>
        <authorList>
            <person name="Kimura N."/>
            <person name="Watanabe T."/>
            <person name="Suenaga H."/>
            <person name="Fujihara H."/>
            <person name="Futagami T."/>
            <person name="Goto M."/>
            <person name="Hanada S."/>
            <person name="Hirose J."/>
        </authorList>
    </citation>
    <scope>NUCLEOTIDE SEQUENCE [LARGE SCALE GENOMIC DNA]</scope>
    <source>
        <strain evidence="3">DSM 10086 / NBRC 110670 / KF707</strain>
    </source>
</reference>